<keyword evidence="1" id="KW-0812">Transmembrane</keyword>
<feature type="transmembrane region" description="Helical" evidence="1">
    <location>
        <begin position="177"/>
        <end position="202"/>
    </location>
</feature>
<feature type="transmembrane region" description="Helical" evidence="1">
    <location>
        <begin position="124"/>
        <end position="144"/>
    </location>
</feature>
<dbReference type="HOGENOM" id="CLU_1290348_0_0_1"/>
<keyword evidence="3" id="KW-1185">Reference proteome</keyword>
<proteinExistence type="predicted"/>
<accession>A7SRT6</accession>
<dbReference type="Proteomes" id="UP000001593">
    <property type="component" value="Unassembled WGS sequence"/>
</dbReference>
<evidence type="ECO:0000256" key="1">
    <source>
        <dbReference type="SAM" id="Phobius"/>
    </source>
</evidence>
<protein>
    <recommendedName>
        <fullName evidence="4">Transmembrane protein 179</fullName>
    </recommendedName>
</protein>
<dbReference type="OMA" id="WICNVAS"/>
<dbReference type="AlphaFoldDB" id="A7SRT6"/>
<keyword evidence="1" id="KW-0472">Membrane</keyword>
<sequence length="214" mass="24824">MLGELFITRAIHLRVPRASRLPQLLKGRLRILSSVIECFDVRLSGFFLLLSWICNVASLILITISLYRCAGQCILFGEIFEVRRHMDGGSRMWCFVSALLCVVCFLADTLAIKLRLQERKWMRSMFFTGMCAGCLAAIIVSIGFKSWCGSFTINSCWYNNKQDWHFFTPKFSDCYGAFYWFLAITICLWFSLLLKSLVLFCYKWNRRIVMTTSS</sequence>
<evidence type="ECO:0000313" key="3">
    <source>
        <dbReference type="Proteomes" id="UP000001593"/>
    </source>
</evidence>
<dbReference type="InParanoid" id="A7SRT6"/>
<keyword evidence="1" id="KW-1133">Transmembrane helix</keyword>
<name>A7SRT6_NEMVE</name>
<evidence type="ECO:0000313" key="2">
    <source>
        <dbReference type="EMBL" id="EDO33573.1"/>
    </source>
</evidence>
<evidence type="ECO:0008006" key="4">
    <source>
        <dbReference type="Google" id="ProtNLM"/>
    </source>
</evidence>
<dbReference type="EMBL" id="DS469767">
    <property type="protein sequence ID" value="EDO33573.1"/>
    <property type="molecule type" value="Genomic_DNA"/>
</dbReference>
<feature type="transmembrane region" description="Helical" evidence="1">
    <location>
        <begin position="90"/>
        <end position="112"/>
    </location>
</feature>
<gene>
    <name evidence="2" type="ORF">NEMVEDRAFT_v1g246999</name>
</gene>
<organism evidence="2 3">
    <name type="scientific">Nematostella vectensis</name>
    <name type="common">Starlet sea anemone</name>
    <dbReference type="NCBI Taxonomy" id="45351"/>
    <lineage>
        <taxon>Eukaryota</taxon>
        <taxon>Metazoa</taxon>
        <taxon>Cnidaria</taxon>
        <taxon>Anthozoa</taxon>
        <taxon>Hexacorallia</taxon>
        <taxon>Actiniaria</taxon>
        <taxon>Edwardsiidae</taxon>
        <taxon>Nematostella</taxon>
    </lineage>
</organism>
<reference evidence="2 3" key="1">
    <citation type="journal article" date="2007" name="Science">
        <title>Sea anemone genome reveals ancestral eumetazoan gene repertoire and genomic organization.</title>
        <authorList>
            <person name="Putnam N.H."/>
            <person name="Srivastava M."/>
            <person name="Hellsten U."/>
            <person name="Dirks B."/>
            <person name="Chapman J."/>
            <person name="Salamov A."/>
            <person name="Terry A."/>
            <person name="Shapiro H."/>
            <person name="Lindquist E."/>
            <person name="Kapitonov V.V."/>
            <person name="Jurka J."/>
            <person name="Genikhovich G."/>
            <person name="Grigoriev I.V."/>
            <person name="Lucas S.M."/>
            <person name="Steele R.E."/>
            <person name="Finnerty J.R."/>
            <person name="Technau U."/>
            <person name="Martindale M.Q."/>
            <person name="Rokhsar D.S."/>
        </authorList>
    </citation>
    <scope>NUCLEOTIDE SEQUENCE [LARGE SCALE GENOMIC DNA]</scope>
    <source>
        <strain evidence="3">CH2 X CH6</strain>
    </source>
</reference>
<feature type="transmembrane region" description="Helical" evidence="1">
    <location>
        <begin position="46"/>
        <end position="67"/>
    </location>
</feature>